<proteinExistence type="inferred from homology"/>
<dbReference type="AlphaFoldDB" id="A0A1E5L9R4"/>
<evidence type="ECO:0000256" key="2">
    <source>
        <dbReference type="ARBA" id="ARBA00009288"/>
    </source>
</evidence>
<dbReference type="PIRSF" id="PIRSF000243">
    <property type="entry name" value="Cyt_c552"/>
    <property type="match status" value="1"/>
</dbReference>
<dbReference type="GO" id="GO:0046872">
    <property type="term" value="F:metal ion binding"/>
    <property type="evidence" value="ECO:0007669"/>
    <property type="project" value="UniProtKB-KW"/>
</dbReference>
<keyword evidence="8" id="KW-0560">Oxidoreductase</keyword>
<sequence length="523" mass="58962">MSKTKLVFVFALVAMFSLFVAVGCELEAMPETPAATAPQEPAKVGTGLDPKEYNNLAFKDLFPAHWTSYMKNSDDTVMTKFAGSVPHQKHNAVDALPKGHAAQAQPYLKNLWLGMPFMYQYDRARGHVFAIDDVLHIDRIDRYSDTPNFGAACYACKSTTIPKYVEQYGDKFWSMNFNEFRGEHNGQMHSIGCSNCHDPVTMKLVITQPSLDEALKRQGKDWRTASHNDMRALVCAQCHVEYFFEKGVDGGTQLKPRFPWDKGMNPTDMWAYYESGRGAEDGFKGRFADFTHAASGVPSIKVQHPEYEMWKDGVHGAAGVTCADCHMPRVTVDGQKISSHQWTSPLKNDQMIKDSCLTCHAGKTTDFLKSRVEFHQEKTFKQLLIAQGENVRAHEAVRLARLVEGHDAALLAQAVTKTREAQLYWDYVSAENSVGFHNPTKAMETLILSERASRDAVELAKRATGNKINAQIEGDIKTIVPPIEKFSRELHMDAEYLKTNKWLSLLKPLEKKEMLWDGNKRLK</sequence>
<evidence type="ECO:0000313" key="13">
    <source>
        <dbReference type="Proteomes" id="UP000095255"/>
    </source>
</evidence>
<evidence type="ECO:0000256" key="6">
    <source>
        <dbReference type="ARBA" id="ARBA00022729"/>
    </source>
</evidence>
<evidence type="ECO:0000256" key="4">
    <source>
        <dbReference type="ARBA" id="ARBA00022617"/>
    </source>
</evidence>
<evidence type="ECO:0000256" key="1">
    <source>
        <dbReference type="ARBA" id="ARBA00004196"/>
    </source>
</evidence>
<evidence type="ECO:0000256" key="3">
    <source>
        <dbReference type="ARBA" id="ARBA00011887"/>
    </source>
</evidence>
<keyword evidence="9" id="KW-0408">Iron</keyword>
<protein>
    <recommendedName>
        <fullName evidence="3">nitrite reductase (cytochrome; ammonia-forming)</fullName>
        <ecNumber evidence="3">1.7.2.2</ecNumber>
    </recommendedName>
</protein>
<gene>
    <name evidence="12" type="ORF">BHU72_01045</name>
</gene>
<dbReference type="GO" id="GO:0042279">
    <property type="term" value="F:nitrite reductase (cytochrome, ammonia-forming) activity"/>
    <property type="evidence" value="ECO:0007669"/>
    <property type="project" value="UniProtKB-EC"/>
</dbReference>
<dbReference type="EC" id="1.7.2.2" evidence="3"/>
<dbReference type="EMBL" id="MJAT01000001">
    <property type="protein sequence ID" value="OEH86880.1"/>
    <property type="molecule type" value="Genomic_DNA"/>
</dbReference>
<name>A0A1E5L9R4_9FIRM</name>
<dbReference type="GO" id="GO:0019645">
    <property type="term" value="P:anaerobic electron transport chain"/>
    <property type="evidence" value="ECO:0007669"/>
    <property type="project" value="TreeGrafter"/>
</dbReference>
<comment type="catalytic activity">
    <reaction evidence="10">
        <text>6 Fe(III)-[cytochrome c] + NH4(+) + 2 H2O = 6 Fe(II)-[cytochrome c] + nitrite + 8 H(+)</text>
        <dbReference type="Rhea" id="RHEA:13089"/>
        <dbReference type="Rhea" id="RHEA-COMP:10350"/>
        <dbReference type="Rhea" id="RHEA-COMP:14399"/>
        <dbReference type="ChEBI" id="CHEBI:15377"/>
        <dbReference type="ChEBI" id="CHEBI:15378"/>
        <dbReference type="ChEBI" id="CHEBI:16301"/>
        <dbReference type="ChEBI" id="CHEBI:28938"/>
        <dbReference type="ChEBI" id="CHEBI:29033"/>
        <dbReference type="ChEBI" id="CHEBI:29034"/>
        <dbReference type="EC" id="1.7.2.2"/>
    </reaction>
</comment>
<evidence type="ECO:0000256" key="7">
    <source>
        <dbReference type="ARBA" id="ARBA00022837"/>
    </source>
</evidence>
<keyword evidence="6 11" id="KW-0732">Signal</keyword>
<comment type="similarity">
    <text evidence="2">Belongs to the cytochrome c-552 family.</text>
</comment>
<accession>A0A1E5L9R4</accession>
<dbReference type="OrthoDB" id="9780421at2"/>
<dbReference type="PANTHER" id="PTHR30633">
    <property type="entry name" value="CYTOCHROME C-552 RESPIRATORY NITRITE REDUCTASE"/>
    <property type="match status" value="1"/>
</dbReference>
<dbReference type="Pfam" id="PF02335">
    <property type="entry name" value="Cytochrom_C552"/>
    <property type="match status" value="1"/>
</dbReference>
<keyword evidence="7" id="KW-0106">Calcium</keyword>
<comment type="caution">
    <text evidence="12">The sequence shown here is derived from an EMBL/GenBank/DDBJ whole genome shotgun (WGS) entry which is preliminary data.</text>
</comment>
<dbReference type="Gene3D" id="1.20.140.10">
    <property type="entry name" value="Butyryl-CoA Dehydrogenase, subunit A, domain 3"/>
    <property type="match status" value="1"/>
</dbReference>
<feature type="signal peptide" evidence="11">
    <location>
        <begin position="1"/>
        <end position="21"/>
    </location>
</feature>
<evidence type="ECO:0000256" key="9">
    <source>
        <dbReference type="ARBA" id="ARBA00023004"/>
    </source>
</evidence>
<dbReference type="GO" id="GO:0030288">
    <property type="term" value="C:outer membrane-bounded periplasmic space"/>
    <property type="evidence" value="ECO:0007669"/>
    <property type="project" value="TreeGrafter"/>
</dbReference>
<comment type="subcellular location">
    <subcellularLocation>
        <location evidence="1">Cell envelope</location>
    </subcellularLocation>
</comment>
<evidence type="ECO:0000256" key="5">
    <source>
        <dbReference type="ARBA" id="ARBA00022723"/>
    </source>
</evidence>
<feature type="chain" id="PRO_5038597522" description="nitrite reductase (cytochrome; ammonia-forming)" evidence="11">
    <location>
        <begin position="22"/>
        <end position="523"/>
    </location>
</feature>
<evidence type="ECO:0000256" key="8">
    <source>
        <dbReference type="ARBA" id="ARBA00023002"/>
    </source>
</evidence>
<keyword evidence="13" id="KW-1185">Reference proteome</keyword>
<dbReference type="Proteomes" id="UP000095255">
    <property type="component" value="Unassembled WGS sequence"/>
</dbReference>
<dbReference type="CDD" id="cd00548">
    <property type="entry name" value="NrfA-like"/>
    <property type="match status" value="1"/>
</dbReference>
<dbReference type="InterPro" id="IPR036280">
    <property type="entry name" value="Multihaem_cyt_sf"/>
</dbReference>
<organism evidence="12 13">
    <name type="scientific">Desulfuribacillus stibiiarsenatis</name>
    <dbReference type="NCBI Taxonomy" id="1390249"/>
    <lineage>
        <taxon>Bacteria</taxon>
        <taxon>Bacillati</taxon>
        <taxon>Bacillota</taxon>
        <taxon>Desulfuribacillia</taxon>
        <taxon>Desulfuribacillales</taxon>
        <taxon>Desulfuribacillaceae</taxon>
        <taxon>Desulfuribacillus</taxon>
    </lineage>
</organism>
<dbReference type="STRING" id="1390249.BHU72_01045"/>
<dbReference type="PROSITE" id="PS51257">
    <property type="entry name" value="PROKAR_LIPOPROTEIN"/>
    <property type="match status" value="1"/>
</dbReference>
<dbReference type="InterPro" id="IPR003321">
    <property type="entry name" value="Cyt_c552"/>
</dbReference>
<reference evidence="12 13" key="1">
    <citation type="submission" date="2016-09" db="EMBL/GenBank/DDBJ databases">
        <title>Desulfuribacillus arsenicus sp. nov., an obligately anaerobic, dissimilatory arsenic- and antimonate-reducing bacterium isolated from anoxic sediments.</title>
        <authorList>
            <person name="Abin C.A."/>
            <person name="Hollibaugh J.T."/>
        </authorList>
    </citation>
    <scope>NUCLEOTIDE SEQUENCE [LARGE SCALE GENOMIC DNA]</scope>
    <source>
        <strain evidence="12 13">MLFW-2</strain>
    </source>
</reference>
<dbReference type="SUPFAM" id="SSF48695">
    <property type="entry name" value="Multiheme cytochromes"/>
    <property type="match status" value="1"/>
</dbReference>
<dbReference type="GO" id="GO:0020037">
    <property type="term" value="F:heme binding"/>
    <property type="evidence" value="ECO:0007669"/>
    <property type="project" value="TreeGrafter"/>
</dbReference>
<dbReference type="Gene3D" id="1.10.1130.10">
    <property type="entry name" value="Flavocytochrome C3, Chain A"/>
    <property type="match status" value="1"/>
</dbReference>
<dbReference type="PANTHER" id="PTHR30633:SF0">
    <property type="entry name" value="CYTOCHROME C-552"/>
    <property type="match status" value="1"/>
</dbReference>
<evidence type="ECO:0000256" key="10">
    <source>
        <dbReference type="ARBA" id="ARBA00049131"/>
    </source>
</evidence>
<evidence type="ECO:0000313" key="12">
    <source>
        <dbReference type="EMBL" id="OEH86880.1"/>
    </source>
</evidence>
<evidence type="ECO:0000256" key="11">
    <source>
        <dbReference type="SAM" id="SignalP"/>
    </source>
</evidence>
<dbReference type="RefSeq" id="WP_069700758.1">
    <property type="nucleotide sequence ID" value="NZ_MJAT01000001.1"/>
</dbReference>
<keyword evidence="4" id="KW-0349">Heme</keyword>
<keyword evidence="5" id="KW-0479">Metal-binding</keyword>